<dbReference type="EMBL" id="KI545996">
    <property type="protein sequence ID" value="EST48231.1"/>
    <property type="molecule type" value="Genomic_DNA"/>
</dbReference>
<dbReference type="PANTHER" id="PTHR24054:SF0">
    <property type="entry name" value="CASEIN KINASE II SUBUNIT ALPHA"/>
    <property type="match status" value="1"/>
</dbReference>
<keyword evidence="4 9" id="KW-0547">Nucleotide-binding</keyword>
<dbReference type="EMBL" id="AUWU02000006">
    <property type="protein sequence ID" value="KAH0571604.1"/>
    <property type="molecule type" value="Genomic_DNA"/>
</dbReference>
<dbReference type="Gene3D" id="1.10.510.10">
    <property type="entry name" value="Transferase(Phosphotransferase) domain 1"/>
    <property type="match status" value="1"/>
</dbReference>
<dbReference type="FunFam" id="1.10.510.10:FF:000459">
    <property type="entry name" value="Casein kinase II subunit alpha"/>
    <property type="match status" value="1"/>
</dbReference>
<dbReference type="InterPro" id="IPR045216">
    <property type="entry name" value="CK2_alpha"/>
</dbReference>
<dbReference type="InterPro" id="IPR011009">
    <property type="entry name" value="Kinase-like_dom_sf"/>
</dbReference>
<dbReference type="GO" id="GO:0005524">
    <property type="term" value="F:ATP binding"/>
    <property type="evidence" value="ECO:0007669"/>
    <property type="project" value="UniProtKB-UniRule"/>
</dbReference>
<dbReference type="InterPro" id="IPR017441">
    <property type="entry name" value="Protein_kinase_ATP_BS"/>
</dbReference>
<dbReference type="GO" id="GO:0005829">
    <property type="term" value="C:cytosol"/>
    <property type="evidence" value="ECO:0007669"/>
    <property type="project" value="TreeGrafter"/>
</dbReference>
<keyword evidence="3" id="KW-0808">Transferase</keyword>
<evidence type="ECO:0000313" key="13">
    <source>
        <dbReference type="Proteomes" id="UP000018208"/>
    </source>
</evidence>
<evidence type="ECO:0000256" key="7">
    <source>
        <dbReference type="ARBA" id="ARBA00047899"/>
    </source>
</evidence>
<sequence length="415" mass="48026">MSQQHIPVNPRCYKDALQQFDQTFTYHEHINLQFSQQDSYKICEKLGYGKYSDVFKGFKDDSDEPIVIKVLKPVKYVKVYREVKILTNLLGGPHIMALKDMTKVKNSDYPAFITEFSGASLQSLLTQYALSSSMLRLFMGQLFLALDYCHQHGIIHRDVKGGNICANLDTRRLTLLDFGLAEFYSGKALHHRVATRHYKSPELLVNYQLYDYSLDIWSAATMLAGYIFKIQPFFRGSDNNNQLDKIVEVLGSENLFKMCEKYNVDIGTTRKRQLSNFKERQLEEFVNDENQSLADQEVVQLLKACLQYDPESRPTAKECLQFPYFKSILKELADIQIQQFLEIEKIIQDNFVNVPDCILMSVKSQNNNWPIPISPNEILGQNIFDQDRWTTGWQKWQAGLCEKGSIQLNQQQTGE</sequence>
<proteinExistence type="predicted"/>
<dbReference type="Gene3D" id="3.30.200.20">
    <property type="entry name" value="Phosphorylase Kinase, domain 1"/>
    <property type="match status" value="1"/>
</dbReference>
<keyword evidence="2" id="KW-0723">Serine/threonine-protein kinase</keyword>
<evidence type="ECO:0000313" key="11">
    <source>
        <dbReference type="EMBL" id="EST48231.1"/>
    </source>
</evidence>
<dbReference type="InterPro" id="IPR000719">
    <property type="entry name" value="Prot_kinase_dom"/>
</dbReference>
<evidence type="ECO:0000256" key="6">
    <source>
        <dbReference type="ARBA" id="ARBA00022840"/>
    </source>
</evidence>
<feature type="domain" description="Protein kinase" evidence="10">
    <location>
        <begin position="40"/>
        <end position="325"/>
    </location>
</feature>
<keyword evidence="13" id="KW-1185">Reference proteome</keyword>
<dbReference type="FunFam" id="3.30.200.20:FF:000088">
    <property type="entry name" value="Casein kinase II subunit alpha"/>
    <property type="match status" value="1"/>
</dbReference>
<dbReference type="GO" id="GO:0005956">
    <property type="term" value="C:protein kinase CK2 complex"/>
    <property type="evidence" value="ECO:0007669"/>
    <property type="project" value="TreeGrafter"/>
</dbReference>
<dbReference type="OrthoDB" id="10254671at2759"/>
<dbReference type="GO" id="GO:0051726">
    <property type="term" value="P:regulation of cell cycle"/>
    <property type="evidence" value="ECO:0007669"/>
    <property type="project" value="TreeGrafter"/>
</dbReference>
<evidence type="ECO:0000256" key="4">
    <source>
        <dbReference type="ARBA" id="ARBA00022741"/>
    </source>
</evidence>
<dbReference type="PROSITE" id="PS00107">
    <property type="entry name" value="PROTEIN_KINASE_ATP"/>
    <property type="match status" value="1"/>
</dbReference>
<keyword evidence="5 11" id="KW-0418">Kinase</keyword>
<dbReference type="GO" id="GO:0004674">
    <property type="term" value="F:protein serine/threonine kinase activity"/>
    <property type="evidence" value="ECO:0007669"/>
    <property type="project" value="UniProtKB-KW"/>
</dbReference>
<comment type="catalytic activity">
    <reaction evidence="8">
        <text>L-seryl-[protein] + ATP = O-phospho-L-seryl-[protein] + ADP + H(+)</text>
        <dbReference type="Rhea" id="RHEA:17989"/>
        <dbReference type="Rhea" id="RHEA-COMP:9863"/>
        <dbReference type="Rhea" id="RHEA-COMP:11604"/>
        <dbReference type="ChEBI" id="CHEBI:15378"/>
        <dbReference type="ChEBI" id="CHEBI:29999"/>
        <dbReference type="ChEBI" id="CHEBI:30616"/>
        <dbReference type="ChEBI" id="CHEBI:83421"/>
        <dbReference type="ChEBI" id="CHEBI:456216"/>
        <dbReference type="EC" id="2.7.11.1"/>
    </reaction>
</comment>
<reference evidence="12" key="2">
    <citation type="submission" date="2020-12" db="EMBL/GenBank/DDBJ databases">
        <title>New Spironucleus salmonicida genome in near-complete chromosomes.</title>
        <authorList>
            <person name="Xu F."/>
            <person name="Kurt Z."/>
            <person name="Jimenez-Gonzalez A."/>
            <person name="Astvaldsson A."/>
            <person name="Andersson J.O."/>
            <person name="Svard S.G."/>
        </authorList>
    </citation>
    <scope>NUCLEOTIDE SEQUENCE</scope>
    <source>
        <strain evidence="12">ATCC 50377</strain>
    </source>
</reference>
<evidence type="ECO:0000256" key="3">
    <source>
        <dbReference type="ARBA" id="ARBA00022679"/>
    </source>
</evidence>
<name>V6LX00_9EUKA</name>
<evidence type="ECO:0000313" key="12">
    <source>
        <dbReference type="EMBL" id="KAH0571604.1"/>
    </source>
</evidence>
<evidence type="ECO:0000256" key="9">
    <source>
        <dbReference type="PROSITE-ProRule" id="PRU10141"/>
    </source>
</evidence>
<dbReference type="GO" id="GO:0006357">
    <property type="term" value="P:regulation of transcription by RNA polymerase II"/>
    <property type="evidence" value="ECO:0007669"/>
    <property type="project" value="UniProtKB-ARBA"/>
</dbReference>
<dbReference type="SMART" id="SM00220">
    <property type="entry name" value="S_TKc"/>
    <property type="match status" value="1"/>
</dbReference>
<organism evidence="11">
    <name type="scientific">Spironucleus salmonicida</name>
    <dbReference type="NCBI Taxonomy" id="348837"/>
    <lineage>
        <taxon>Eukaryota</taxon>
        <taxon>Metamonada</taxon>
        <taxon>Diplomonadida</taxon>
        <taxon>Hexamitidae</taxon>
        <taxon>Hexamitinae</taxon>
        <taxon>Spironucleus</taxon>
    </lineage>
</organism>
<evidence type="ECO:0000259" key="10">
    <source>
        <dbReference type="PROSITE" id="PS50011"/>
    </source>
</evidence>
<dbReference type="Proteomes" id="UP000018208">
    <property type="component" value="Unassembled WGS sequence"/>
</dbReference>
<reference evidence="11 12" key="1">
    <citation type="journal article" date="2014" name="PLoS Genet.">
        <title>The Genome of Spironucleus salmonicida Highlights a Fish Pathogen Adapted to Fluctuating Environments.</title>
        <authorList>
            <person name="Xu F."/>
            <person name="Jerlstrom-Hultqvist J."/>
            <person name="Einarsson E."/>
            <person name="Astvaldsson A."/>
            <person name="Svard S.G."/>
            <person name="Andersson J.O."/>
        </authorList>
    </citation>
    <scope>NUCLEOTIDE SEQUENCE</scope>
    <source>
        <strain evidence="12">ATCC 50377</strain>
    </source>
</reference>
<dbReference type="GO" id="GO:0031981">
    <property type="term" value="C:nuclear lumen"/>
    <property type="evidence" value="ECO:0007669"/>
    <property type="project" value="UniProtKB-ARBA"/>
</dbReference>
<feature type="binding site" evidence="9">
    <location>
        <position position="69"/>
    </location>
    <ligand>
        <name>ATP</name>
        <dbReference type="ChEBI" id="CHEBI:30616"/>
    </ligand>
</feature>
<dbReference type="EC" id="2.7.11.1" evidence="1"/>
<accession>V6LX00</accession>
<evidence type="ECO:0000256" key="5">
    <source>
        <dbReference type="ARBA" id="ARBA00022777"/>
    </source>
</evidence>
<evidence type="ECO:0000256" key="1">
    <source>
        <dbReference type="ARBA" id="ARBA00012513"/>
    </source>
</evidence>
<dbReference type="CDD" id="cd14132">
    <property type="entry name" value="STKc_CK2_alpha"/>
    <property type="match status" value="1"/>
</dbReference>
<evidence type="ECO:0000256" key="8">
    <source>
        <dbReference type="ARBA" id="ARBA00048679"/>
    </source>
</evidence>
<dbReference type="PROSITE" id="PS50011">
    <property type="entry name" value="PROTEIN_KINASE_DOM"/>
    <property type="match status" value="1"/>
</dbReference>
<comment type="catalytic activity">
    <reaction evidence="7">
        <text>L-threonyl-[protein] + ATP = O-phospho-L-threonyl-[protein] + ADP + H(+)</text>
        <dbReference type="Rhea" id="RHEA:46608"/>
        <dbReference type="Rhea" id="RHEA-COMP:11060"/>
        <dbReference type="Rhea" id="RHEA-COMP:11605"/>
        <dbReference type="ChEBI" id="CHEBI:15378"/>
        <dbReference type="ChEBI" id="CHEBI:30013"/>
        <dbReference type="ChEBI" id="CHEBI:30616"/>
        <dbReference type="ChEBI" id="CHEBI:61977"/>
        <dbReference type="ChEBI" id="CHEBI:456216"/>
        <dbReference type="EC" id="2.7.11.1"/>
    </reaction>
</comment>
<dbReference type="VEuPathDB" id="GiardiaDB:SS50377_25793"/>
<gene>
    <name evidence="11" type="ORF">SS50377_11573</name>
    <name evidence="12" type="ORF">SS50377_25793</name>
</gene>
<protein>
    <recommendedName>
        <fullName evidence="1">non-specific serine/threonine protein kinase</fullName>
        <ecNumber evidence="1">2.7.11.1</ecNumber>
    </recommendedName>
</protein>
<dbReference type="SUPFAM" id="SSF56112">
    <property type="entry name" value="Protein kinase-like (PK-like)"/>
    <property type="match status" value="1"/>
</dbReference>
<evidence type="ECO:0000256" key="2">
    <source>
        <dbReference type="ARBA" id="ARBA00022527"/>
    </source>
</evidence>
<dbReference type="PANTHER" id="PTHR24054">
    <property type="entry name" value="CASEIN KINASE II SUBUNIT ALPHA"/>
    <property type="match status" value="1"/>
</dbReference>
<dbReference type="Pfam" id="PF00069">
    <property type="entry name" value="Pkinase"/>
    <property type="match status" value="1"/>
</dbReference>
<keyword evidence="6 9" id="KW-0067">ATP-binding</keyword>
<dbReference type="AlphaFoldDB" id="V6LX00"/>